<gene>
    <name evidence="15" type="ORF">COHA_010248</name>
</gene>
<feature type="transmembrane region" description="Helical" evidence="13">
    <location>
        <begin position="215"/>
        <end position="240"/>
    </location>
</feature>
<evidence type="ECO:0000256" key="13">
    <source>
        <dbReference type="SAM" id="Phobius"/>
    </source>
</evidence>
<dbReference type="Proteomes" id="UP001205105">
    <property type="component" value="Unassembled WGS sequence"/>
</dbReference>
<keyword evidence="4 13" id="KW-1133">Transmembrane helix</keyword>
<evidence type="ECO:0000256" key="5">
    <source>
        <dbReference type="ARBA" id="ARBA00023053"/>
    </source>
</evidence>
<feature type="compositionally biased region" description="Gly residues" evidence="12">
    <location>
        <begin position="526"/>
        <end position="544"/>
    </location>
</feature>
<feature type="region of interest" description="Disordered" evidence="12">
    <location>
        <begin position="496"/>
        <end position="584"/>
    </location>
</feature>
<feature type="domain" description="Cation/H+ exchanger transmembrane" evidence="14">
    <location>
        <begin position="21"/>
        <end position="420"/>
    </location>
</feature>
<evidence type="ECO:0000256" key="8">
    <source>
        <dbReference type="ARBA" id="ARBA00023201"/>
    </source>
</evidence>
<comment type="subcellular location">
    <subcellularLocation>
        <location evidence="1">Membrane</location>
        <topology evidence="1">Multi-pass membrane protein</topology>
    </subcellularLocation>
</comment>
<feature type="transmembrane region" description="Helical" evidence="13">
    <location>
        <begin position="260"/>
        <end position="288"/>
    </location>
</feature>
<feature type="transmembrane region" description="Helical" evidence="13">
    <location>
        <begin position="107"/>
        <end position="135"/>
    </location>
</feature>
<keyword evidence="5" id="KW-0915">Sodium</keyword>
<evidence type="ECO:0000256" key="6">
    <source>
        <dbReference type="ARBA" id="ARBA00023065"/>
    </source>
</evidence>
<comment type="similarity">
    <text evidence="11">Belongs to the monovalent cation:proton antiporter 1 (CPA1) transporter (TC 2.A.36) family.</text>
</comment>
<feature type="compositionally biased region" description="Low complexity" evidence="12">
    <location>
        <begin position="511"/>
        <end position="525"/>
    </location>
</feature>
<evidence type="ECO:0000313" key="16">
    <source>
        <dbReference type="Proteomes" id="UP001205105"/>
    </source>
</evidence>
<dbReference type="GO" id="GO:0051453">
    <property type="term" value="P:regulation of intracellular pH"/>
    <property type="evidence" value="ECO:0007669"/>
    <property type="project" value="TreeGrafter"/>
</dbReference>
<keyword evidence="11" id="KW-0050">Antiport</keyword>
<dbReference type="AlphaFoldDB" id="A0AAD5GX55"/>
<comment type="catalytic activity">
    <reaction evidence="9">
        <text>Na(+)(in) + H(+)(out) = Na(+)(out) + H(+)(in)</text>
        <dbReference type="Rhea" id="RHEA:29419"/>
        <dbReference type="ChEBI" id="CHEBI:15378"/>
        <dbReference type="ChEBI" id="CHEBI:29101"/>
    </reaction>
</comment>
<keyword evidence="3 11" id="KW-0812">Transmembrane</keyword>
<name>A0AAD5GX55_9CHLO</name>
<evidence type="ECO:0000256" key="1">
    <source>
        <dbReference type="ARBA" id="ARBA00004141"/>
    </source>
</evidence>
<dbReference type="PANTHER" id="PTHR10110:SF187">
    <property type="entry name" value="SODIUM_HYDROGEN EXCHANGER"/>
    <property type="match status" value="1"/>
</dbReference>
<dbReference type="Pfam" id="PF00999">
    <property type="entry name" value="Na_H_Exchanger"/>
    <property type="match status" value="1"/>
</dbReference>
<accession>A0AAD5GX55</accession>
<evidence type="ECO:0000256" key="3">
    <source>
        <dbReference type="ARBA" id="ARBA00022692"/>
    </source>
</evidence>
<evidence type="ECO:0000259" key="14">
    <source>
        <dbReference type="Pfam" id="PF00999"/>
    </source>
</evidence>
<evidence type="ECO:0000256" key="2">
    <source>
        <dbReference type="ARBA" id="ARBA00022448"/>
    </source>
</evidence>
<comment type="catalytic activity">
    <reaction evidence="10">
        <text>K(+)(in) + H(+)(out) = K(+)(out) + H(+)(in)</text>
        <dbReference type="Rhea" id="RHEA:29467"/>
        <dbReference type="ChEBI" id="CHEBI:15378"/>
        <dbReference type="ChEBI" id="CHEBI:29103"/>
    </reaction>
</comment>
<dbReference type="EMBL" id="JADXDR010000220">
    <property type="protein sequence ID" value="KAI7835851.1"/>
    <property type="molecule type" value="Genomic_DNA"/>
</dbReference>
<proteinExistence type="inferred from homology"/>
<feature type="transmembrane region" description="Helical" evidence="13">
    <location>
        <begin position="12"/>
        <end position="30"/>
    </location>
</feature>
<evidence type="ECO:0000256" key="10">
    <source>
        <dbReference type="ARBA" id="ARBA00047912"/>
    </source>
</evidence>
<evidence type="ECO:0000256" key="9">
    <source>
        <dbReference type="ARBA" id="ARBA00047524"/>
    </source>
</evidence>
<dbReference type="PANTHER" id="PTHR10110">
    <property type="entry name" value="SODIUM/HYDROGEN EXCHANGER"/>
    <property type="match status" value="1"/>
</dbReference>
<evidence type="ECO:0000313" key="15">
    <source>
        <dbReference type="EMBL" id="KAI7835851.1"/>
    </source>
</evidence>
<keyword evidence="8 11" id="KW-0739">Sodium transport</keyword>
<dbReference type="InterPro" id="IPR006153">
    <property type="entry name" value="Cation/H_exchanger_TM"/>
</dbReference>
<feature type="transmembrane region" description="Helical" evidence="13">
    <location>
        <begin position="309"/>
        <end position="327"/>
    </location>
</feature>
<feature type="compositionally biased region" description="Gly residues" evidence="12">
    <location>
        <begin position="573"/>
        <end position="584"/>
    </location>
</feature>
<evidence type="ECO:0000256" key="4">
    <source>
        <dbReference type="ARBA" id="ARBA00022989"/>
    </source>
</evidence>
<evidence type="ECO:0000256" key="12">
    <source>
        <dbReference type="SAM" id="MobiDB-lite"/>
    </source>
</evidence>
<dbReference type="GO" id="GO:0015386">
    <property type="term" value="F:potassium:proton antiporter activity"/>
    <property type="evidence" value="ECO:0007669"/>
    <property type="project" value="TreeGrafter"/>
</dbReference>
<sequence length="584" mass="62417">MSSSETFVSAELLIVWTLLITILTVSYVIQRKKFRALPPSSSAMLLGILAGIVTRIAGLAQPLRFSPAAFFYALLPPIVYQAGFSLKKRQALPSLPAPQFFANAGAILVYAILGTFISALVFGLATYFLVLLGIVRRSHLGGSPFIECLAYGSAISSIDPVATLAVLADMDVPPLLYNLVFGESVLNDAVAIVLFRSTADFVSKPFGVLTLPAILLRFCILAVGSMAIGVGVALACAAVLKRFNQSEPSGVEGTSYEIAIVVMGSYLAYLVAEVAGMSGIVALFFSGICHSHYTYYSASVSAQVTLRQFFEFLSFLSEMFVFAYLGLQVATMQVRFACRVMAHASALLTCTVRTHKLPVPLQRMLLAVGLRGAVAYGLVVNLPRSDRPGETGIPAIETAALLIVVVTTLGLGSATGPLLRHFDLEGKDDADLYGMAWTEGLSDAMAPNPGGSALRMEVEQASRFHDWFRELDESYLKPLFGGRQAGASFRGSYADLQLHGSEGNSPRRLQHQWQQQHHHQQQQGRHYGGSGSGGGGAPQQGGGARQHSYQHEGQNMTEIQMEAPTERPESVAGKGGGGGGANMI</sequence>
<dbReference type="GO" id="GO:0005886">
    <property type="term" value="C:plasma membrane"/>
    <property type="evidence" value="ECO:0007669"/>
    <property type="project" value="TreeGrafter"/>
</dbReference>
<feature type="transmembrane region" description="Helical" evidence="13">
    <location>
        <begin position="42"/>
        <end position="63"/>
    </location>
</feature>
<evidence type="ECO:0000256" key="7">
    <source>
        <dbReference type="ARBA" id="ARBA00023136"/>
    </source>
</evidence>
<keyword evidence="6 11" id="KW-0406">Ion transport</keyword>
<protein>
    <recommendedName>
        <fullName evidence="11">Sodium/hydrogen exchanger</fullName>
    </recommendedName>
</protein>
<evidence type="ECO:0000256" key="11">
    <source>
        <dbReference type="RuleBase" id="RU003722"/>
    </source>
</evidence>
<dbReference type="NCBIfam" id="TIGR00840">
    <property type="entry name" value="b_cpa1"/>
    <property type="match status" value="1"/>
</dbReference>
<organism evidence="15 16">
    <name type="scientific">Chlorella ohadii</name>
    <dbReference type="NCBI Taxonomy" id="2649997"/>
    <lineage>
        <taxon>Eukaryota</taxon>
        <taxon>Viridiplantae</taxon>
        <taxon>Chlorophyta</taxon>
        <taxon>core chlorophytes</taxon>
        <taxon>Trebouxiophyceae</taxon>
        <taxon>Chlorellales</taxon>
        <taxon>Chlorellaceae</taxon>
        <taxon>Chlorella clade</taxon>
        <taxon>Chlorella</taxon>
    </lineage>
</organism>
<dbReference type="Gene3D" id="6.10.140.1330">
    <property type="match status" value="1"/>
</dbReference>
<dbReference type="GO" id="GO:0015385">
    <property type="term" value="F:sodium:proton antiporter activity"/>
    <property type="evidence" value="ECO:0007669"/>
    <property type="project" value="InterPro"/>
</dbReference>
<dbReference type="GO" id="GO:0098719">
    <property type="term" value="P:sodium ion import across plasma membrane"/>
    <property type="evidence" value="ECO:0007669"/>
    <property type="project" value="TreeGrafter"/>
</dbReference>
<keyword evidence="2 11" id="KW-0813">Transport</keyword>
<feature type="transmembrane region" description="Helical" evidence="13">
    <location>
        <begin position="69"/>
        <end position="86"/>
    </location>
</feature>
<reference evidence="15" key="1">
    <citation type="submission" date="2020-11" db="EMBL/GenBank/DDBJ databases">
        <title>Chlorella ohadii genome sequencing and assembly.</title>
        <authorList>
            <person name="Murik O."/>
            <person name="Treves H."/>
            <person name="Kedem I."/>
            <person name="Shotland Y."/>
            <person name="Kaplan A."/>
        </authorList>
    </citation>
    <scope>NUCLEOTIDE SEQUENCE</scope>
    <source>
        <strain evidence="15">1</strain>
    </source>
</reference>
<keyword evidence="7 13" id="KW-0472">Membrane</keyword>
<dbReference type="InterPro" id="IPR004709">
    <property type="entry name" value="NaH_exchanger"/>
</dbReference>
<dbReference type="PRINTS" id="PR01084">
    <property type="entry name" value="NAHEXCHNGR"/>
</dbReference>
<keyword evidence="16" id="KW-1185">Reference proteome</keyword>
<comment type="caution">
    <text evidence="15">The sequence shown here is derived from an EMBL/GenBank/DDBJ whole genome shotgun (WGS) entry which is preliminary data.</text>
</comment>
<feature type="transmembrane region" description="Helical" evidence="13">
    <location>
        <begin position="395"/>
        <end position="419"/>
    </location>
</feature>
<dbReference type="InterPro" id="IPR018422">
    <property type="entry name" value="Cation/H_exchanger_CPA1"/>
</dbReference>